<dbReference type="OMA" id="KNDHRRW"/>
<dbReference type="Proteomes" id="UP000243459">
    <property type="component" value="Chromosome 5"/>
</dbReference>
<accession>A0A5P1F0M8</accession>
<name>A0A5P1F0M8_ASPOF</name>
<organism evidence="3 4">
    <name type="scientific">Asparagus officinalis</name>
    <name type="common">Garden asparagus</name>
    <dbReference type="NCBI Taxonomy" id="4686"/>
    <lineage>
        <taxon>Eukaryota</taxon>
        <taxon>Viridiplantae</taxon>
        <taxon>Streptophyta</taxon>
        <taxon>Embryophyta</taxon>
        <taxon>Tracheophyta</taxon>
        <taxon>Spermatophyta</taxon>
        <taxon>Magnoliopsida</taxon>
        <taxon>Liliopsida</taxon>
        <taxon>Asparagales</taxon>
        <taxon>Asparagaceae</taxon>
        <taxon>Asparagoideae</taxon>
        <taxon>Asparagus</taxon>
    </lineage>
</organism>
<keyword evidence="2" id="KW-0812">Transmembrane</keyword>
<evidence type="ECO:0000313" key="3">
    <source>
        <dbReference type="EMBL" id="ONK69980.1"/>
    </source>
</evidence>
<gene>
    <name evidence="3" type="ORF">A4U43_C05F28960</name>
</gene>
<feature type="transmembrane region" description="Helical" evidence="2">
    <location>
        <begin position="62"/>
        <end position="83"/>
    </location>
</feature>
<feature type="transmembrane region" description="Helical" evidence="2">
    <location>
        <begin position="103"/>
        <end position="123"/>
    </location>
</feature>
<dbReference type="EMBL" id="CM007385">
    <property type="protein sequence ID" value="ONK69980.1"/>
    <property type="molecule type" value="Genomic_DNA"/>
</dbReference>
<feature type="transmembrane region" description="Helical" evidence="2">
    <location>
        <begin position="135"/>
        <end position="153"/>
    </location>
</feature>
<protein>
    <submittedName>
        <fullName evidence="3">Uncharacterized protein</fullName>
    </submittedName>
</protein>
<dbReference type="AlphaFoldDB" id="A0A5P1F0M8"/>
<reference evidence="4" key="1">
    <citation type="journal article" date="2017" name="Nat. Commun.">
        <title>The asparagus genome sheds light on the origin and evolution of a young Y chromosome.</title>
        <authorList>
            <person name="Harkess A."/>
            <person name="Zhou J."/>
            <person name="Xu C."/>
            <person name="Bowers J.E."/>
            <person name="Van der Hulst R."/>
            <person name="Ayyampalayam S."/>
            <person name="Mercati F."/>
            <person name="Riccardi P."/>
            <person name="McKain M.R."/>
            <person name="Kakrana A."/>
            <person name="Tang H."/>
            <person name="Ray J."/>
            <person name="Groenendijk J."/>
            <person name="Arikit S."/>
            <person name="Mathioni S.M."/>
            <person name="Nakano M."/>
            <person name="Shan H."/>
            <person name="Telgmann-Rauber A."/>
            <person name="Kanno A."/>
            <person name="Yue Z."/>
            <person name="Chen H."/>
            <person name="Li W."/>
            <person name="Chen Y."/>
            <person name="Xu X."/>
            <person name="Zhang Y."/>
            <person name="Luo S."/>
            <person name="Chen H."/>
            <person name="Gao J."/>
            <person name="Mao Z."/>
            <person name="Pires J.C."/>
            <person name="Luo M."/>
            <person name="Kudrna D."/>
            <person name="Wing R.A."/>
            <person name="Meyers B.C."/>
            <person name="Yi K."/>
            <person name="Kong H."/>
            <person name="Lavrijsen P."/>
            <person name="Sunseri F."/>
            <person name="Falavigna A."/>
            <person name="Ye Y."/>
            <person name="Leebens-Mack J.H."/>
            <person name="Chen G."/>
        </authorList>
    </citation>
    <scope>NUCLEOTIDE SEQUENCE [LARGE SCALE GENOMIC DNA]</scope>
    <source>
        <strain evidence="4">cv. DH0086</strain>
    </source>
</reference>
<dbReference type="PANTHER" id="PTHR36784">
    <property type="entry name" value="HISTONE-LYSINE N-METHYLTRANSFERASE"/>
    <property type="match status" value="1"/>
</dbReference>
<feature type="region of interest" description="Disordered" evidence="1">
    <location>
        <begin position="1"/>
        <end position="33"/>
    </location>
</feature>
<keyword evidence="2" id="KW-1133">Transmembrane helix</keyword>
<keyword evidence="2" id="KW-0472">Membrane</keyword>
<feature type="compositionally biased region" description="Basic and acidic residues" evidence="1">
    <location>
        <begin position="15"/>
        <end position="33"/>
    </location>
</feature>
<dbReference type="PANTHER" id="PTHR36784:SF1">
    <property type="entry name" value="HISTONE-LYSINE N-METHYLTRANSFERASE"/>
    <property type="match status" value="1"/>
</dbReference>
<evidence type="ECO:0000313" key="4">
    <source>
        <dbReference type="Proteomes" id="UP000243459"/>
    </source>
</evidence>
<dbReference type="Gramene" id="ONK69980">
    <property type="protein sequence ID" value="ONK69980"/>
    <property type="gene ID" value="A4U43_C05F28960"/>
</dbReference>
<evidence type="ECO:0000256" key="1">
    <source>
        <dbReference type="SAM" id="MobiDB-lite"/>
    </source>
</evidence>
<sequence>MQQLTRKWWKRGRRGRSEGGDGDGDRDRFSLPTRDEFQPIDSQEQEEMVRAFEKTHAHQSRLWRSVFGGFLLGYVAFLIYSIFQQSFYPWELRYHAYFMDEIHPWMVITADWVAVLACLLAVKGLLQSSTSYQKWMWYSCYTGLLLACFWLYYMMRLPTFRWDIIWLPFGPFSGAGVCLYVDHLLEEALQDIKKLRGCMYTFKAM</sequence>
<keyword evidence="4" id="KW-1185">Reference proteome</keyword>
<proteinExistence type="predicted"/>
<evidence type="ECO:0000256" key="2">
    <source>
        <dbReference type="SAM" id="Phobius"/>
    </source>
</evidence>
<feature type="transmembrane region" description="Helical" evidence="2">
    <location>
        <begin position="165"/>
        <end position="185"/>
    </location>
</feature>